<dbReference type="InterPro" id="IPR002104">
    <property type="entry name" value="Integrase_catalytic"/>
</dbReference>
<dbReference type="EMBL" id="FOUU01000014">
    <property type="protein sequence ID" value="SFN08792.1"/>
    <property type="molecule type" value="Genomic_DNA"/>
</dbReference>
<comment type="subcellular location">
    <subcellularLocation>
        <location evidence="1 9">Cytoplasm</location>
    </subcellularLocation>
</comment>
<dbReference type="Pfam" id="PF00589">
    <property type="entry name" value="Phage_integrase"/>
    <property type="match status" value="1"/>
</dbReference>
<reference evidence="12 13" key="1">
    <citation type="submission" date="2016-10" db="EMBL/GenBank/DDBJ databases">
        <authorList>
            <person name="de Groot N.N."/>
        </authorList>
    </citation>
    <scope>NUCLEOTIDE SEQUENCE [LARGE SCALE GENOMIC DNA]</scope>
    <source>
        <strain evidence="12 13">DSM 9990</strain>
    </source>
</reference>
<dbReference type="GO" id="GO:0051301">
    <property type="term" value="P:cell division"/>
    <property type="evidence" value="ECO:0007669"/>
    <property type="project" value="UniProtKB-KW"/>
</dbReference>
<keyword evidence="8 9" id="KW-0131">Cell cycle</keyword>
<evidence type="ECO:0000313" key="13">
    <source>
        <dbReference type="Proteomes" id="UP000199611"/>
    </source>
</evidence>
<gene>
    <name evidence="9" type="primary">xerC</name>
    <name evidence="12" type="ORF">SAMN05660836_02616</name>
</gene>
<dbReference type="InterPro" id="IPR044068">
    <property type="entry name" value="CB"/>
</dbReference>
<feature type="domain" description="Core-binding (CB)" evidence="11">
    <location>
        <begin position="2"/>
        <end position="91"/>
    </location>
</feature>
<evidence type="ECO:0000259" key="10">
    <source>
        <dbReference type="PROSITE" id="PS51898"/>
    </source>
</evidence>
<feature type="active site" evidence="9">
    <location>
        <position position="182"/>
    </location>
</feature>
<dbReference type="Gene3D" id="1.10.150.130">
    <property type="match status" value="1"/>
</dbReference>
<feature type="active site" description="O-(3'-phospho-DNA)-tyrosine intermediate" evidence="9">
    <location>
        <position position="291"/>
    </location>
</feature>
<dbReference type="GO" id="GO:0007059">
    <property type="term" value="P:chromosome segregation"/>
    <property type="evidence" value="ECO:0007669"/>
    <property type="project" value="UniProtKB-UniRule"/>
</dbReference>
<keyword evidence="13" id="KW-1185">Reference proteome</keyword>
<dbReference type="InterPro" id="IPR013762">
    <property type="entry name" value="Integrase-like_cat_sf"/>
</dbReference>
<comment type="function">
    <text evidence="9">Site-specific tyrosine recombinase, which acts by catalyzing the cutting and rejoining of the recombining DNA molecules. The XerC-XerD complex is essential to convert dimers of the bacterial chromosome into monomers to permit their segregation at cell division. It also contributes to the segregational stability of plasmids.</text>
</comment>
<dbReference type="STRING" id="39841.SAMN05660836_02616"/>
<dbReference type="InterPro" id="IPR011010">
    <property type="entry name" value="DNA_brk_join_enz"/>
</dbReference>
<evidence type="ECO:0000313" key="12">
    <source>
        <dbReference type="EMBL" id="SFN08792.1"/>
    </source>
</evidence>
<proteinExistence type="inferred from homology"/>
<dbReference type="HAMAP" id="MF_01808">
    <property type="entry name" value="Recomb_XerC_XerD"/>
    <property type="match status" value="1"/>
</dbReference>
<dbReference type="CDD" id="cd00798">
    <property type="entry name" value="INT_XerDC_C"/>
    <property type="match status" value="1"/>
</dbReference>
<dbReference type="InterPro" id="IPR050090">
    <property type="entry name" value="Tyrosine_recombinase_XerCD"/>
</dbReference>
<dbReference type="InterPro" id="IPR023009">
    <property type="entry name" value="Tyrosine_recombinase_XerC/XerD"/>
</dbReference>
<feature type="active site" evidence="9">
    <location>
        <position position="282"/>
    </location>
</feature>
<comment type="subunit">
    <text evidence="9">Forms a cyclic heterotetrameric complex composed of two molecules of XerC and two molecules of XerD.</text>
</comment>
<keyword evidence="7 9" id="KW-0233">DNA recombination</keyword>
<feature type="active site" evidence="9">
    <location>
        <position position="256"/>
    </location>
</feature>
<dbReference type="RefSeq" id="WP_093396424.1">
    <property type="nucleotide sequence ID" value="NZ_FOUU01000014.1"/>
</dbReference>
<evidence type="ECO:0000256" key="7">
    <source>
        <dbReference type="ARBA" id="ARBA00023172"/>
    </source>
</evidence>
<feature type="active site" evidence="9">
    <location>
        <position position="259"/>
    </location>
</feature>
<keyword evidence="2 9" id="KW-0963">Cytoplasm</keyword>
<dbReference type="PANTHER" id="PTHR30349">
    <property type="entry name" value="PHAGE INTEGRASE-RELATED"/>
    <property type="match status" value="1"/>
</dbReference>
<evidence type="ECO:0000256" key="6">
    <source>
        <dbReference type="ARBA" id="ARBA00023125"/>
    </source>
</evidence>
<dbReference type="AlphaFoldDB" id="A0A1I4W5R8"/>
<dbReference type="GO" id="GO:0003677">
    <property type="term" value="F:DNA binding"/>
    <property type="evidence" value="ECO:0007669"/>
    <property type="project" value="UniProtKB-UniRule"/>
</dbReference>
<dbReference type="PANTHER" id="PTHR30349:SF77">
    <property type="entry name" value="TYROSINE RECOMBINASE XERC"/>
    <property type="match status" value="1"/>
</dbReference>
<evidence type="ECO:0000256" key="9">
    <source>
        <dbReference type="HAMAP-Rule" id="MF_01808"/>
    </source>
</evidence>
<feature type="domain" description="Tyr recombinase" evidence="10">
    <location>
        <begin position="112"/>
        <end position="304"/>
    </location>
</feature>
<organism evidence="12 13">
    <name type="scientific">Thermodesulforhabdus norvegica</name>
    <dbReference type="NCBI Taxonomy" id="39841"/>
    <lineage>
        <taxon>Bacteria</taxon>
        <taxon>Pseudomonadati</taxon>
        <taxon>Thermodesulfobacteriota</taxon>
        <taxon>Syntrophobacteria</taxon>
        <taxon>Syntrophobacterales</taxon>
        <taxon>Thermodesulforhabdaceae</taxon>
        <taxon>Thermodesulforhabdus</taxon>
    </lineage>
</organism>
<feature type="active site" evidence="9">
    <location>
        <position position="158"/>
    </location>
</feature>
<keyword evidence="4 9" id="KW-0159">Chromosome partition</keyword>
<dbReference type="InterPro" id="IPR004107">
    <property type="entry name" value="Integrase_SAM-like_N"/>
</dbReference>
<dbReference type="PROSITE" id="PS51900">
    <property type="entry name" value="CB"/>
    <property type="match status" value="1"/>
</dbReference>
<evidence type="ECO:0000259" key="11">
    <source>
        <dbReference type="PROSITE" id="PS51900"/>
    </source>
</evidence>
<dbReference type="GO" id="GO:0006313">
    <property type="term" value="P:DNA transposition"/>
    <property type="evidence" value="ECO:0007669"/>
    <property type="project" value="UniProtKB-UniRule"/>
</dbReference>
<dbReference type="Gene3D" id="1.10.443.10">
    <property type="entry name" value="Intergrase catalytic core"/>
    <property type="match status" value="1"/>
</dbReference>
<evidence type="ECO:0000256" key="8">
    <source>
        <dbReference type="ARBA" id="ARBA00023306"/>
    </source>
</evidence>
<evidence type="ECO:0000256" key="2">
    <source>
        <dbReference type="ARBA" id="ARBA00022490"/>
    </source>
</evidence>
<dbReference type="InterPro" id="IPR010998">
    <property type="entry name" value="Integrase_recombinase_N"/>
</dbReference>
<dbReference type="Pfam" id="PF02899">
    <property type="entry name" value="Phage_int_SAM_1"/>
    <property type="match status" value="1"/>
</dbReference>
<dbReference type="PROSITE" id="PS51898">
    <property type="entry name" value="TYR_RECOMBINASE"/>
    <property type="match status" value="1"/>
</dbReference>
<keyword evidence="6 9" id="KW-0238">DNA-binding</keyword>
<dbReference type="OrthoDB" id="9801717at2"/>
<keyword evidence="3 9" id="KW-0132">Cell division</keyword>
<evidence type="ECO:0000256" key="1">
    <source>
        <dbReference type="ARBA" id="ARBA00004496"/>
    </source>
</evidence>
<keyword evidence="5 9" id="KW-0229">DNA integration</keyword>
<dbReference type="SUPFAM" id="SSF56349">
    <property type="entry name" value="DNA breaking-rejoining enzymes"/>
    <property type="match status" value="1"/>
</dbReference>
<evidence type="ECO:0000256" key="4">
    <source>
        <dbReference type="ARBA" id="ARBA00022829"/>
    </source>
</evidence>
<protein>
    <recommendedName>
        <fullName evidence="9">Tyrosine recombinase XerC</fullName>
    </recommendedName>
</protein>
<dbReference type="Proteomes" id="UP000199611">
    <property type="component" value="Unassembled WGS sequence"/>
</dbReference>
<name>A0A1I4W5R8_9BACT</name>
<dbReference type="GO" id="GO:0009037">
    <property type="term" value="F:tyrosine-based site-specific recombinase activity"/>
    <property type="evidence" value="ECO:0007669"/>
    <property type="project" value="UniProtKB-UniRule"/>
</dbReference>
<evidence type="ECO:0000256" key="3">
    <source>
        <dbReference type="ARBA" id="ARBA00022618"/>
    </source>
</evidence>
<sequence length="316" mass="36401">MERWSKWKDEFIEYLRSERRLSPETVRAYRSDLEQFIDWIGKNNCCNSKGSEAESIDHRAVLGFLAGLGALKARSRARKLSAIKTFFRFLQDRSIIEENPAEVIRSPKIGYNSPPHFDVDEIYAFLEALKGKAKKAGVSWRIVRNWALFETLYGTGVRVSELCGLDEDDVFYEDLIVRIKGKGGKERIVPATPIALEAVRDYLSALQAQEPRKRHVSRALFKNRFGKRLTTRSVNRILERSLLETGIGLRDGLGPHGIRHSFATHLLNAGADLRVIQEMLGHSRLETTQRYAHLHIDRIMELYDRAHPRGRKRKEF</sequence>
<comment type="similarity">
    <text evidence="9">Belongs to the 'phage' integrase family. XerC subfamily.</text>
</comment>
<dbReference type="GO" id="GO:0005737">
    <property type="term" value="C:cytoplasm"/>
    <property type="evidence" value="ECO:0007669"/>
    <property type="project" value="UniProtKB-SubCell"/>
</dbReference>
<accession>A0A1I4W5R8</accession>
<evidence type="ECO:0000256" key="5">
    <source>
        <dbReference type="ARBA" id="ARBA00022908"/>
    </source>
</evidence>